<reference evidence="5" key="1">
    <citation type="submission" date="2022-10" db="EMBL/GenBank/DDBJ databases">
        <title>Genome assembly of Pristionchus species.</title>
        <authorList>
            <person name="Yoshida K."/>
            <person name="Sommer R.J."/>
        </authorList>
    </citation>
    <scope>NUCLEOTIDE SEQUENCE [LARGE SCALE GENOMIC DNA]</scope>
    <source>
        <strain evidence="5">RS5460</strain>
    </source>
</reference>
<dbReference type="InterPro" id="IPR036875">
    <property type="entry name" value="Znf_CCHC_sf"/>
</dbReference>
<organism evidence="4 5">
    <name type="scientific">Pristionchus mayeri</name>
    <dbReference type="NCBI Taxonomy" id="1317129"/>
    <lineage>
        <taxon>Eukaryota</taxon>
        <taxon>Metazoa</taxon>
        <taxon>Ecdysozoa</taxon>
        <taxon>Nematoda</taxon>
        <taxon>Chromadorea</taxon>
        <taxon>Rhabditida</taxon>
        <taxon>Rhabditina</taxon>
        <taxon>Diplogasteromorpha</taxon>
        <taxon>Diplogasteroidea</taxon>
        <taxon>Neodiplogasteridae</taxon>
        <taxon>Pristionchus</taxon>
    </lineage>
</organism>
<evidence type="ECO:0000256" key="1">
    <source>
        <dbReference type="PROSITE-ProRule" id="PRU00047"/>
    </source>
</evidence>
<dbReference type="SUPFAM" id="SSF57756">
    <property type="entry name" value="Retrovirus zinc finger-like domains"/>
    <property type="match status" value="1"/>
</dbReference>
<name>A0AAN5DGU0_9BILA</name>
<keyword evidence="5" id="KW-1185">Reference proteome</keyword>
<gene>
    <name evidence="4" type="ORF">PMAYCL1PPCAC_32050</name>
</gene>
<evidence type="ECO:0000313" key="4">
    <source>
        <dbReference type="EMBL" id="GMR61855.1"/>
    </source>
</evidence>
<keyword evidence="1" id="KW-0863">Zinc-finger</keyword>
<dbReference type="GO" id="GO:0019899">
    <property type="term" value="F:enzyme binding"/>
    <property type="evidence" value="ECO:0007669"/>
    <property type="project" value="UniProtKB-ARBA"/>
</dbReference>
<dbReference type="AlphaFoldDB" id="A0AAN5DGU0"/>
<comment type="caution">
    <text evidence="4">The sequence shown here is derived from an EMBL/GenBank/DDBJ whole genome shotgun (WGS) entry which is preliminary data.</text>
</comment>
<evidence type="ECO:0000256" key="2">
    <source>
        <dbReference type="SAM" id="MobiDB-lite"/>
    </source>
</evidence>
<sequence length="305" mass="32713">LSSRQSSISSVSSFSSMASLSSYSSMSSMSSVSSVASLSSLSSIFAGGLPLSSAPPSSHVVTLPATPVDPSQSLAILVSALRPHLANSSSVVHSAPRVKSPETRDKIASLVEVLNEVEKVKVGGASLEDIIHLLLEKIQVFVVQDTTPGFAESFKRVKALNDLSIGMDPQLLAAAMSMAASSSSSGSSSTTKRRRDPSPPFRQREYEHRSSSYSRNNVSATNFKLTCYLCHQKGHKSPDCPNLFSSRRTIKEGYRILVPVELSSSFISSNRSYRQIIAIYRPSRLGSSLNNFSSGCSRSGELVRV</sequence>
<dbReference type="GO" id="GO:0003676">
    <property type="term" value="F:nucleic acid binding"/>
    <property type="evidence" value="ECO:0007669"/>
    <property type="project" value="InterPro"/>
</dbReference>
<protein>
    <recommendedName>
        <fullName evidence="3">CCHC-type domain-containing protein</fullName>
    </recommendedName>
</protein>
<dbReference type="SMART" id="SM00343">
    <property type="entry name" value="ZnF_C2HC"/>
    <property type="match status" value="1"/>
</dbReference>
<proteinExistence type="predicted"/>
<evidence type="ECO:0000259" key="3">
    <source>
        <dbReference type="PROSITE" id="PS50158"/>
    </source>
</evidence>
<dbReference type="EMBL" id="BTRK01000006">
    <property type="protein sequence ID" value="GMR61855.1"/>
    <property type="molecule type" value="Genomic_DNA"/>
</dbReference>
<keyword evidence="1" id="KW-0862">Zinc</keyword>
<evidence type="ECO:0000313" key="5">
    <source>
        <dbReference type="Proteomes" id="UP001328107"/>
    </source>
</evidence>
<feature type="domain" description="CCHC-type" evidence="3">
    <location>
        <begin position="227"/>
        <end position="242"/>
    </location>
</feature>
<dbReference type="GO" id="GO:0008270">
    <property type="term" value="F:zinc ion binding"/>
    <property type="evidence" value="ECO:0007669"/>
    <property type="project" value="UniProtKB-KW"/>
</dbReference>
<dbReference type="PROSITE" id="PS50158">
    <property type="entry name" value="ZF_CCHC"/>
    <property type="match status" value="1"/>
</dbReference>
<accession>A0AAN5DGU0</accession>
<feature type="region of interest" description="Disordered" evidence="2">
    <location>
        <begin position="181"/>
        <end position="213"/>
    </location>
</feature>
<dbReference type="InterPro" id="IPR001878">
    <property type="entry name" value="Znf_CCHC"/>
</dbReference>
<dbReference type="Proteomes" id="UP001328107">
    <property type="component" value="Unassembled WGS sequence"/>
</dbReference>
<keyword evidence="1" id="KW-0479">Metal-binding</keyword>
<feature type="non-terminal residue" evidence="4">
    <location>
        <position position="1"/>
    </location>
</feature>